<evidence type="ECO:0000256" key="2">
    <source>
        <dbReference type="ARBA" id="ARBA00034247"/>
    </source>
</evidence>
<feature type="transmembrane region" description="Helical" evidence="3">
    <location>
        <begin position="15"/>
        <end position="37"/>
    </location>
</feature>
<dbReference type="InterPro" id="IPR000160">
    <property type="entry name" value="GGDEF_dom"/>
</dbReference>
<dbReference type="EC" id="2.7.7.65" evidence="1"/>
<feature type="domain" description="GGDEF" evidence="4">
    <location>
        <begin position="286"/>
        <end position="421"/>
    </location>
</feature>
<dbReference type="CDD" id="cd01949">
    <property type="entry name" value="GGDEF"/>
    <property type="match status" value="1"/>
</dbReference>
<keyword evidence="3" id="KW-1133">Transmembrane helix</keyword>
<evidence type="ECO:0000313" key="5">
    <source>
        <dbReference type="EMBL" id="ACF43649.1"/>
    </source>
</evidence>
<evidence type="ECO:0000259" key="4">
    <source>
        <dbReference type="PROSITE" id="PS50887"/>
    </source>
</evidence>
<dbReference type="PANTHER" id="PTHR45138:SF9">
    <property type="entry name" value="DIGUANYLATE CYCLASE DGCM-RELATED"/>
    <property type="match status" value="1"/>
</dbReference>
<keyword evidence="6" id="KW-1185">Reference proteome</keyword>
<keyword evidence="3" id="KW-0472">Membrane</keyword>
<feature type="transmembrane region" description="Helical" evidence="3">
    <location>
        <begin position="162"/>
        <end position="182"/>
    </location>
</feature>
<dbReference type="GO" id="GO:1902201">
    <property type="term" value="P:negative regulation of bacterial-type flagellum-dependent cell motility"/>
    <property type="evidence" value="ECO:0007669"/>
    <property type="project" value="TreeGrafter"/>
</dbReference>
<dbReference type="OrthoDB" id="1355702at2"/>
<name>B4S9V3_PELPB</name>
<proteinExistence type="predicted"/>
<dbReference type="EMBL" id="CP001110">
    <property type="protein sequence ID" value="ACF43649.1"/>
    <property type="molecule type" value="Genomic_DNA"/>
</dbReference>
<organism evidence="5 6">
    <name type="scientific">Pelodictyon phaeoclathratiforme (strain DSM 5477 / BU-1)</name>
    <dbReference type="NCBI Taxonomy" id="324925"/>
    <lineage>
        <taxon>Bacteria</taxon>
        <taxon>Pseudomonadati</taxon>
        <taxon>Chlorobiota</taxon>
        <taxon>Chlorobiia</taxon>
        <taxon>Chlorobiales</taxon>
        <taxon>Chlorobiaceae</taxon>
        <taxon>Chlorobium/Pelodictyon group</taxon>
        <taxon>Pelodictyon</taxon>
    </lineage>
</organism>
<dbReference type="InterPro" id="IPR050469">
    <property type="entry name" value="Diguanylate_Cyclase"/>
</dbReference>
<dbReference type="Gene3D" id="3.30.70.270">
    <property type="match status" value="1"/>
</dbReference>
<dbReference type="FunFam" id="3.30.70.270:FF:000001">
    <property type="entry name" value="Diguanylate cyclase domain protein"/>
    <property type="match status" value="1"/>
</dbReference>
<dbReference type="KEGG" id="pph:Ppha_1386"/>
<dbReference type="SUPFAM" id="SSF55073">
    <property type="entry name" value="Nucleotide cyclase"/>
    <property type="match status" value="1"/>
</dbReference>
<evidence type="ECO:0000256" key="1">
    <source>
        <dbReference type="ARBA" id="ARBA00012528"/>
    </source>
</evidence>
<dbReference type="eggNOG" id="COG3706">
    <property type="taxonomic scope" value="Bacteria"/>
</dbReference>
<dbReference type="PANTHER" id="PTHR45138">
    <property type="entry name" value="REGULATORY COMPONENTS OF SENSORY TRANSDUCTION SYSTEM"/>
    <property type="match status" value="1"/>
</dbReference>
<comment type="catalytic activity">
    <reaction evidence="2">
        <text>2 GTP = 3',3'-c-di-GMP + 2 diphosphate</text>
        <dbReference type="Rhea" id="RHEA:24898"/>
        <dbReference type="ChEBI" id="CHEBI:33019"/>
        <dbReference type="ChEBI" id="CHEBI:37565"/>
        <dbReference type="ChEBI" id="CHEBI:58805"/>
        <dbReference type="EC" id="2.7.7.65"/>
    </reaction>
</comment>
<sequence precursor="true">MIAWQTIKKISPLQAIVFTGTISICIVIAGTAGFFVTQHTLLEKVEKKQACYLDLVDFRGKLIEFGLLRNQAERLNGTTEEQATQESEHFEVLLLMYEKLLSEMHDAGLQPVASMLLTRESWPKLLAASNLELLRLDLEKSIEKAKIESQDASVKLVVINEFFLLFILAVLLTVSITAGWMLHNNYRQTLIPLSQLAGQLKLLNRNIPESIRDTAEEMKKELTDAEYSSDITQVTRSIMSFCGDIDAKNKKLDELHIRDEKTNLYNYRHFKEHLIVEVERSKRQNEKVSLAMIDIDYFKRYNDANGHLAGDRALKALADIISTQCRAYDVPSRFGGEEFAILFPKTDTETASEIAERLRKIISRESFRQQQQQPAGELTVSIGVATFPADAADWHNLINNADRALYKAKSNGRNKVVTFLSMNSQKSGKRDEA</sequence>
<dbReference type="GO" id="GO:0043709">
    <property type="term" value="P:cell adhesion involved in single-species biofilm formation"/>
    <property type="evidence" value="ECO:0007669"/>
    <property type="project" value="TreeGrafter"/>
</dbReference>
<dbReference type="SMART" id="SM00267">
    <property type="entry name" value="GGDEF"/>
    <property type="match status" value="1"/>
</dbReference>
<dbReference type="STRING" id="324925.Ppha_1386"/>
<keyword evidence="3" id="KW-0812">Transmembrane</keyword>
<dbReference type="InterPro" id="IPR043128">
    <property type="entry name" value="Rev_trsase/Diguanyl_cyclase"/>
</dbReference>
<dbReference type="NCBIfam" id="TIGR00254">
    <property type="entry name" value="GGDEF"/>
    <property type="match status" value="1"/>
</dbReference>
<dbReference type="AlphaFoldDB" id="B4S9V3"/>
<evidence type="ECO:0000256" key="3">
    <source>
        <dbReference type="SAM" id="Phobius"/>
    </source>
</evidence>
<dbReference type="RefSeq" id="WP_012508140.1">
    <property type="nucleotide sequence ID" value="NC_011060.1"/>
</dbReference>
<dbReference type="GO" id="GO:0052621">
    <property type="term" value="F:diguanylate cyclase activity"/>
    <property type="evidence" value="ECO:0007669"/>
    <property type="project" value="UniProtKB-EC"/>
</dbReference>
<dbReference type="HOGENOM" id="CLU_682766_0_0_10"/>
<protein>
    <recommendedName>
        <fullName evidence="1">diguanylate cyclase</fullName>
        <ecNumber evidence="1">2.7.7.65</ecNumber>
    </recommendedName>
</protein>
<evidence type="ECO:0000313" key="6">
    <source>
        <dbReference type="Proteomes" id="UP000002724"/>
    </source>
</evidence>
<gene>
    <name evidence="5" type="ordered locus">Ppha_1386</name>
</gene>
<dbReference type="PROSITE" id="PS50887">
    <property type="entry name" value="GGDEF"/>
    <property type="match status" value="1"/>
</dbReference>
<dbReference type="Pfam" id="PF00990">
    <property type="entry name" value="GGDEF"/>
    <property type="match status" value="1"/>
</dbReference>
<dbReference type="GO" id="GO:0005886">
    <property type="term" value="C:plasma membrane"/>
    <property type="evidence" value="ECO:0007669"/>
    <property type="project" value="TreeGrafter"/>
</dbReference>
<accession>B4S9V3</accession>
<dbReference type="Proteomes" id="UP000002724">
    <property type="component" value="Chromosome"/>
</dbReference>
<dbReference type="InterPro" id="IPR029787">
    <property type="entry name" value="Nucleotide_cyclase"/>
</dbReference>
<reference evidence="5 6" key="1">
    <citation type="submission" date="2008-06" db="EMBL/GenBank/DDBJ databases">
        <title>Complete sequence of Pelodictyon phaeoclathratiforme BU-1.</title>
        <authorList>
            <consortium name="US DOE Joint Genome Institute"/>
            <person name="Lucas S."/>
            <person name="Copeland A."/>
            <person name="Lapidus A."/>
            <person name="Glavina del Rio T."/>
            <person name="Dalin E."/>
            <person name="Tice H."/>
            <person name="Bruce D."/>
            <person name="Goodwin L."/>
            <person name="Pitluck S."/>
            <person name="Schmutz J."/>
            <person name="Larimer F."/>
            <person name="Land M."/>
            <person name="Hauser L."/>
            <person name="Kyrpides N."/>
            <person name="Mikhailova N."/>
            <person name="Liu Z."/>
            <person name="Li T."/>
            <person name="Zhao F."/>
            <person name="Overmann J."/>
            <person name="Bryant D.A."/>
            <person name="Richardson P."/>
        </authorList>
    </citation>
    <scope>NUCLEOTIDE SEQUENCE [LARGE SCALE GENOMIC DNA]</scope>
    <source>
        <strain evidence="6">DSM 5477 / BU-1</strain>
    </source>
</reference>